<reference evidence="1 2" key="1">
    <citation type="submission" date="2020-07" db="EMBL/GenBank/DDBJ databases">
        <title>MOT database genomes.</title>
        <authorList>
            <person name="Joseph S."/>
            <person name="Aduse-Opoku J."/>
            <person name="Hashim A."/>
            <person name="Wade W."/>
            <person name="Curtis M."/>
        </authorList>
    </citation>
    <scope>NUCLEOTIDE SEQUENCE [LARGE SCALE GENOMIC DNA]</scope>
    <source>
        <strain evidence="1 2">STR</strain>
    </source>
</reference>
<gene>
    <name evidence="1" type="ORF">HZY94_06640</name>
</gene>
<comment type="caution">
    <text evidence="1">The sequence shown here is derived from an EMBL/GenBank/DDBJ whole genome shotgun (WGS) entry which is preliminary data.</text>
</comment>
<evidence type="ECO:0000313" key="2">
    <source>
        <dbReference type="Proteomes" id="UP000589521"/>
    </source>
</evidence>
<evidence type="ECO:0008006" key="3">
    <source>
        <dbReference type="Google" id="ProtNLM"/>
    </source>
</evidence>
<dbReference type="AlphaFoldDB" id="A0A7Z0M7L4"/>
<sequence length="92" mass="10699">MIYSDRVILILEAPEEDYLGSKVVKTKSNPVPCMMSLLNSAEQMGMFGNYRTNRFKLHVQGIKSEFSEIEYRGQRYKISGLKHYRNSTVIYV</sequence>
<protein>
    <recommendedName>
        <fullName evidence="3">Phage protein</fullName>
    </recommendedName>
</protein>
<accession>A0A7Z0M7L4</accession>
<dbReference type="EMBL" id="JACBXX010000138">
    <property type="protein sequence ID" value="NYS96852.1"/>
    <property type="molecule type" value="Genomic_DNA"/>
</dbReference>
<organism evidence="1 2">
    <name type="scientific">Streptococcus danieliae</name>
    <dbReference type="NCBI Taxonomy" id="747656"/>
    <lineage>
        <taxon>Bacteria</taxon>
        <taxon>Bacillati</taxon>
        <taxon>Bacillota</taxon>
        <taxon>Bacilli</taxon>
        <taxon>Lactobacillales</taxon>
        <taxon>Streptococcaceae</taxon>
        <taxon>Streptococcus</taxon>
    </lineage>
</organism>
<dbReference type="RefSeq" id="WP_179925538.1">
    <property type="nucleotide sequence ID" value="NZ_JACBXX010000138.1"/>
</dbReference>
<name>A0A7Z0M7L4_9STRE</name>
<proteinExistence type="predicted"/>
<evidence type="ECO:0000313" key="1">
    <source>
        <dbReference type="EMBL" id="NYS96852.1"/>
    </source>
</evidence>
<dbReference type="Proteomes" id="UP000589521">
    <property type="component" value="Unassembled WGS sequence"/>
</dbReference>